<dbReference type="EMBL" id="MPSB01000012">
    <property type="protein sequence ID" value="ONF95336.1"/>
    <property type="molecule type" value="Genomic_DNA"/>
</dbReference>
<feature type="compositionally biased region" description="Basic and acidic residues" evidence="1">
    <location>
        <begin position="1"/>
        <end position="25"/>
    </location>
</feature>
<evidence type="ECO:0000256" key="1">
    <source>
        <dbReference type="SAM" id="MobiDB-lite"/>
    </source>
</evidence>
<accession>A0A1V2ERP2</accession>
<evidence type="ECO:0000313" key="2">
    <source>
        <dbReference type="EMBL" id="ONF95336.1"/>
    </source>
</evidence>
<dbReference type="AlphaFoldDB" id="A0A1V2ERP2"/>
<proteinExistence type="predicted"/>
<dbReference type="RefSeq" id="WP_076745204.1">
    <property type="nucleotide sequence ID" value="NZ_MPSB01000012.1"/>
</dbReference>
<gene>
    <name evidence="2" type="ORF">SPHI_24280</name>
</gene>
<name>A0A1V2ERP2_9SPHN</name>
<feature type="region of interest" description="Disordered" evidence="1">
    <location>
        <begin position="1"/>
        <end position="103"/>
    </location>
</feature>
<sequence length="103" mass="10737">MASDKRPDVDPERDRSNNPFDHDEGSSGQSYSREREEAMRQADPSGAVNANPASSGDGAGRRASVDPRTGEAMGSGAEAAEDPARKPGAWRPGSGKNAVPEQG</sequence>
<organism evidence="2 3">
    <name type="scientific">Sphingomonas jeddahensis</name>
    <dbReference type="NCBI Taxonomy" id="1915074"/>
    <lineage>
        <taxon>Bacteria</taxon>
        <taxon>Pseudomonadati</taxon>
        <taxon>Pseudomonadota</taxon>
        <taxon>Alphaproteobacteria</taxon>
        <taxon>Sphingomonadales</taxon>
        <taxon>Sphingomonadaceae</taxon>
        <taxon>Sphingomonas</taxon>
    </lineage>
</organism>
<comment type="caution">
    <text evidence="2">The sequence shown here is derived from an EMBL/GenBank/DDBJ whole genome shotgun (WGS) entry which is preliminary data.</text>
</comment>
<feature type="compositionally biased region" description="Basic and acidic residues" evidence="1">
    <location>
        <begin position="59"/>
        <end position="69"/>
    </location>
</feature>
<protein>
    <submittedName>
        <fullName evidence="2">Uncharacterized protein</fullName>
    </submittedName>
</protein>
<evidence type="ECO:0000313" key="3">
    <source>
        <dbReference type="Proteomes" id="UP000188729"/>
    </source>
</evidence>
<dbReference type="OrthoDB" id="7584663at2"/>
<dbReference type="STRING" id="1915074.SPHI_24280"/>
<dbReference type="Proteomes" id="UP000188729">
    <property type="component" value="Unassembled WGS sequence"/>
</dbReference>
<reference evidence="2 3" key="1">
    <citation type="submission" date="2016-11" db="EMBL/GenBank/DDBJ databases">
        <title>Genome sequence of Sphingomonas jeddahensis G39.</title>
        <authorList>
            <person name="Poehlein A."/>
            <person name="Wuebbeler J.H."/>
            <person name="Steinbuechel A."/>
            <person name="Daniel R."/>
        </authorList>
    </citation>
    <scope>NUCLEOTIDE SEQUENCE [LARGE SCALE GENOMIC DNA]</scope>
    <source>
        <strain evidence="2 3">G39</strain>
    </source>
</reference>
<keyword evidence="3" id="KW-1185">Reference proteome</keyword>